<dbReference type="Proteomes" id="UP001431783">
    <property type="component" value="Unassembled WGS sequence"/>
</dbReference>
<dbReference type="AlphaFoldDB" id="A0AAW1ULF6"/>
<proteinExistence type="predicted"/>
<protein>
    <submittedName>
        <fullName evidence="1">Uncharacterized protein</fullName>
    </submittedName>
</protein>
<reference evidence="1 2" key="1">
    <citation type="submission" date="2023-03" db="EMBL/GenBank/DDBJ databases">
        <title>Genome insight into feeding habits of ladybird beetles.</title>
        <authorList>
            <person name="Li H.-S."/>
            <person name="Huang Y.-H."/>
            <person name="Pang H."/>
        </authorList>
    </citation>
    <scope>NUCLEOTIDE SEQUENCE [LARGE SCALE GENOMIC DNA]</scope>
    <source>
        <strain evidence="1">SYSU_2023b</strain>
        <tissue evidence="1">Whole body</tissue>
    </source>
</reference>
<organism evidence="1 2">
    <name type="scientific">Henosepilachna vigintioctopunctata</name>
    <dbReference type="NCBI Taxonomy" id="420089"/>
    <lineage>
        <taxon>Eukaryota</taxon>
        <taxon>Metazoa</taxon>
        <taxon>Ecdysozoa</taxon>
        <taxon>Arthropoda</taxon>
        <taxon>Hexapoda</taxon>
        <taxon>Insecta</taxon>
        <taxon>Pterygota</taxon>
        <taxon>Neoptera</taxon>
        <taxon>Endopterygota</taxon>
        <taxon>Coleoptera</taxon>
        <taxon>Polyphaga</taxon>
        <taxon>Cucujiformia</taxon>
        <taxon>Coccinelloidea</taxon>
        <taxon>Coccinellidae</taxon>
        <taxon>Epilachninae</taxon>
        <taxon>Epilachnini</taxon>
        <taxon>Henosepilachna</taxon>
    </lineage>
</organism>
<name>A0AAW1ULF6_9CUCU</name>
<comment type="caution">
    <text evidence="1">The sequence shown here is derived from an EMBL/GenBank/DDBJ whole genome shotgun (WGS) entry which is preliminary data.</text>
</comment>
<dbReference type="EMBL" id="JARQZJ010000068">
    <property type="protein sequence ID" value="KAK9881328.1"/>
    <property type="molecule type" value="Genomic_DNA"/>
</dbReference>
<accession>A0AAW1ULF6</accession>
<evidence type="ECO:0000313" key="1">
    <source>
        <dbReference type="EMBL" id="KAK9881328.1"/>
    </source>
</evidence>
<keyword evidence="2" id="KW-1185">Reference proteome</keyword>
<evidence type="ECO:0000313" key="2">
    <source>
        <dbReference type="Proteomes" id="UP001431783"/>
    </source>
</evidence>
<gene>
    <name evidence="1" type="ORF">WA026_015454</name>
</gene>
<sequence>MFMKDDIVKCTIFCIHLMKHSEEITRERDAKGVSDTEIIGQSILLYSPSSEKLNNTNRRLAECELKMSKRHEQIHHDECHEHVCKKHIPDINPLRSSVKYGRMTLRTAQVVVSLHYNDYSEICPLSRELFRNRFAIVSNEFDSFVQIKMCMKYSPQNKINDMRLFKENSIYHSFAMNPASPYKKQFTINIDRLKSSGIINYCRCKCTGLRDADCKSQRVESEKRAFFSEEMTASGIYEVMIHSAPNISEELSDGTETEMDSSIALRKTNAVIPQNVETQIPFLKIL</sequence>